<comment type="similarity">
    <text evidence="1">Belongs to the RelE toxin family.</text>
</comment>
<dbReference type="Pfam" id="PF05016">
    <property type="entry name" value="ParE_toxin"/>
    <property type="match status" value="1"/>
</dbReference>
<evidence type="ECO:0000256" key="2">
    <source>
        <dbReference type="ARBA" id="ARBA00022649"/>
    </source>
</evidence>
<dbReference type="EMBL" id="WISR01000152">
    <property type="protein sequence ID" value="MQW34503.1"/>
    <property type="molecule type" value="Genomic_DNA"/>
</dbReference>
<accession>A0AAW9TRU7</accession>
<dbReference type="SMR" id="A0AAW9TRU7"/>
<evidence type="ECO:0000313" key="4">
    <source>
        <dbReference type="Proteomes" id="UP000429484"/>
    </source>
</evidence>
<dbReference type="RefSeq" id="WP_010970122.1">
    <property type="nucleotide sequence ID" value="NZ_BJNJ01000064.1"/>
</dbReference>
<dbReference type="AlphaFoldDB" id="A0AAW9TRU7"/>
<organism evidence="3 4">
    <name type="scientific">Rhizobium meliloti</name>
    <name type="common">Ensifer meliloti</name>
    <name type="synonym">Sinorhizobium meliloti</name>
    <dbReference type="NCBI Taxonomy" id="382"/>
    <lineage>
        <taxon>Bacteria</taxon>
        <taxon>Pseudomonadati</taxon>
        <taxon>Pseudomonadota</taxon>
        <taxon>Alphaproteobacteria</taxon>
        <taxon>Hyphomicrobiales</taxon>
        <taxon>Rhizobiaceae</taxon>
        <taxon>Sinorhizobium/Ensifer group</taxon>
        <taxon>Sinorhizobium</taxon>
    </lineage>
</organism>
<dbReference type="Gene3D" id="3.30.2310.20">
    <property type="entry name" value="RelE-like"/>
    <property type="match status" value="1"/>
</dbReference>
<reference evidence="3 4" key="1">
    <citation type="journal article" date="2013" name="Genome Biol.">
        <title>Comparative genomics of the core and accessory genomes of 48 Sinorhizobium strains comprising five genospecies.</title>
        <authorList>
            <person name="Sugawara M."/>
            <person name="Epstein B."/>
            <person name="Badgley B.D."/>
            <person name="Unno T."/>
            <person name="Xu L."/>
            <person name="Reese J."/>
            <person name="Gyaneshwar P."/>
            <person name="Denny R."/>
            <person name="Mudge J."/>
            <person name="Bharti A.K."/>
            <person name="Farmer A.D."/>
            <person name="May G.D."/>
            <person name="Woodward J.E."/>
            <person name="Medigue C."/>
            <person name="Vallenet D."/>
            <person name="Lajus A."/>
            <person name="Rouy Z."/>
            <person name="Martinez-Vaz B."/>
            <person name="Tiffin P."/>
            <person name="Young N.D."/>
            <person name="Sadowsky M.J."/>
        </authorList>
    </citation>
    <scope>NUCLEOTIDE SEQUENCE [LARGE SCALE GENOMIC DNA]</scope>
    <source>
        <strain evidence="3 4">N6B1</strain>
    </source>
</reference>
<protein>
    <submittedName>
        <fullName evidence="3">Type II toxin-antitoxin system RelE/ParE family toxin</fullName>
    </submittedName>
</protein>
<evidence type="ECO:0000256" key="1">
    <source>
        <dbReference type="ARBA" id="ARBA00006226"/>
    </source>
</evidence>
<dbReference type="PANTHER" id="PTHR33755">
    <property type="entry name" value="TOXIN PARE1-RELATED"/>
    <property type="match status" value="1"/>
</dbReference>
<comment type="caution">
    <text evidence="3">The sequence shown here is derived from an EMBL/GenBank/DDBJ whole genome shotgun (WGS) entry which is preliminary data.</text>
</comment>
<proteinExistence type="inferred from homology"/>
<dbReference type="InterPro" id="IPR051803">
    <property type="entry name" value="TA_system_RelE-like_toxin"/>
</dbReference>
<dbReference type="InterPro" id="IPR035093">
    <property type="entry name" value="RelE/ParE_toxin_dom_sf"/>
</dbReference>
<keyword evidence="2" id="KW-1277">Toxin-antitoxin system</keyword>
<sequence length="100" mass="11535">MSRELVFTPAALADLEETFWFVAADNPRRARSYVAEIEQACRNLCETPLMGRGRPDLRPNLFIFPLWRRVLIAYELPDNRVDILRVFSGGQDYEAIMSGE</sequence>
<name>A0AAW9TRU7_RHIML</name>
<evidence type="ECO:0000313" key="3">
    <source>
        <dbReference type="EMBL" id="MQW34503.1"/>
    </source>
</evidence>
<dbReference type="Proteomes" id="UP000429484">
    <property type="component" value="Unassembled WGS sequence"/>
</dbReference>
<gene>
    <name evidence="3" type="ORF">GHK53_17300</name>
</gene>
<dbReference type="InterPro" id="IPR007712">
    <property type="entry name" value="RelE/ParE_toxin"/>
</dbReference>